<proteinExistence type="predicted"/>
<evidence type="ECO:0000313" key="2">
    <source>
        <dbReference type="Proteomes" id="UP001164250"/>
    </source>
</evidence>
<protein>
    <submittedName>
        <fullName evidence="1">Uncharacterized protein</fullName>
    </submittedName>
</protein>
<name>A0ACC1BL36_9ROSI</name>
<gene>
    <name evidence="1" type="ORF">Patl1_22088</name>
</gene>
<dbReference type="EMBL" id="CM047900">
    <property type="protein sequence ID" value="KAJ0099686.1"/>
    <property type="molecule type" value="Genomic_DNA"/>
</dbReference>
<comment type="caution">
    <text evidence="1">The sequence shown here is derived from an EMBL/GenBank/DDBJ whole genome shotgun (WGS) entry which is preliminary data.</text>
</comment>
<organism evidence="1 2">
    <name type="scientific">Pistacia atlantica</name>
    <dbReference type="NCBI Taxonomy" id="434234"/>
    <lineage>
        <taxon>Eukaryota</taxon>
        <taxon>Viridiplantae</taxon>
        <taxon>Streptophyta</taxon>
        <taxon>Embryophyta</taxon>
        <taxon>Tracheophyta</taxon>
        <taxon>Spermatophyta</taxon>
        <taxon>Magnoliopsida</taxon>
        <taxon>eudicotyledons</taxon>
        <taxon>Gunneridae</taxon>
        <taxon>Pentapetalae</taxon>
        <taxon>rosids</taxon>
        <taxon>malvids</taxon>
        <taxon>Sapindales</taxon>
        <taxon>Anacardiaceae</taxon>
        <taxon>Pistacia</taxon>
    </lineage>
</organism>
<keyword evidence="2" id="KW-1185">Reference proteome</keyword>
<accession>A0ACC1BL36</accession>
<sequence length="231" mass="26896">MMSSYDYRSMIFPLLKSFLLAHLEDLFDKDAIAKYDAIIEALVEKIDGMKNFSKVYDIATYCIETFQLHQNDAEKVDTPNFEINVSVSAEDMRESTVIKKKQLEQHLEKQRKLENESAKKRRSQADVEKVVSPNLVAMAVKTASRQVHETLLLYRAMQEVAFVPIPSRKLLVNFFFNEWLNLEDLVESPNAYELKQQLVDEVMKIAEELEAERNRKNEATQEDLSEHNMDK</sequence>
<reference evidence="2" key="1">
    <citation type="journal article" date="2023" name="G3 (Bethesda)">
        <title>Genome assembly and association tests identify interacting loci associated with vigor, precocity, and sex in interspecific pistachio rootstocks.</title>
        <authorList>
            <person name="Palmer W."/>
            <person name="Jacygrad E."/>
            <person name="Sagayaradj S."/>
            <person name="Cavanaugh K."/>
            <person name="Han R."/>
            <person name="Bertier L."/>
            <person name="Beede B."/>
            <person name="Kafkas S."/>
            <person name="Golino D."/>
            <person name="Preece J."/>
            <person name="Michelmore R."/>
        </authorList>
    </citation>
    <scope>NUCLEOTIDE SEQUENCE [LARGE SCALE GENOMIC DNA]</scope>
</reference>
<dbReference type="Proteomes" id="UP001164250">
    <property type="component" value="Chromosome 4"/>
</dbReference>
<evidence type="ECO:0000313" key="1">
    <source>
        <dbReference type="EMBL" id="KAJ0099686.1"/>
    </source>
</evidence>